<dbReference type="EMBL" id="UYYF01005349">
    <property type="protein sequence ID" value="VDN08489.1"/>
    <property type="molecule type" value="Genomic_DNA"/>
</dbReference>
<evidence type="ECO:0000313" key="4">
    <source>
        <dbReference type="WBParaSite" id="TCLT_0001078901-mRNA-1"/>
    </source>
</evidence>
<keyword evidence="3" id="KW-1185">Reference proteome</keyword>
<dbReference type="Pfam" id="PF03465">
    <property type="entry name" value="eRF1_3"/>
    <property type="match status" value="1"/>
</dbReference>
<dbReference type="Proteomes" id="UP000276776">
    <property type="component" value="Unassembled WGS sequence"/>
</dbReference>
<dbReference type="SUPFAM" id="SSF55315">
    <property type="entry name" value="L30e-like"/>
    <property type="match status" value="1"/>
</dbReference>
<dbReference type="AlphaFoldDB" id="A0A0N5DC70"/>
<reference evidence="2 3" key="2">
    <citation type="submission" date="2018-11" db="EMBL/GenBank/DDBJ databases">
        <authorList>
            <consortium name="Pathogen Informatics"/>
        </authorList>
    </citation>
    <scope>NUCLEOTIDE SEQUENCE [LARGE SCALE GENOMIC DNA]</scope>
</reference>
<dbReference type="OMA" id="EAGCEIM"/>
<dbReference type="InterPro" id="IPR042226">
    <property type="entry name" value="eFR1_2_sf"/>
</dbReference>
<reference evidence="4" key="1">
    <citation type="submission" date="2017-02" db="UniProtKB">
        <authorList>
            <consortium name="WormBaseParasite"/>
        </authorList>
    </citation>
    <scope>IDENTIFICATION</scope>
</reference>
<sequence>MDYADKHGNKIILESRSKFLLAHASSGFKHALKEVLLDPCVAARLADTKAQSEVKALNMFYELMATDAARAFYGYKHVKMANEHSAIDTLMLSDSLFRSNDIQLRKKFVELVDSVKAQASFEKKLVLVITRIFQGVTVLIFSSMHVSGEQLSALSGVAAILRFPLHELEDEEMSDNEEDMSALTN</sequence>
<protein>
    <submittedName>
        <fullName evidence="4">ERF1_3 domain-containing protein</fullName>
    </submittedName>
</protein>
<gene>
    <name evidence="2" type="ORF">TCLT_LOCUS10771</name>
</gene>
<evidence type="ECO:0000259" key="1">
    <source>
        <dbReference type="Pfam" id="PF03465"/>
    </source>
</evidence>
<proteinExistence type="predicted"/>
<accession>A0A0N5DC70</accession>
<dbReference type="PANTHER" id="PTHR10853:SF0">
    <property type="entry name" value="PROTEIN PELOTA HOMOLOG"/>
    <property type="match status" value="1"/>
</dbReference>
<dbReference type="InterPro" id="IPR005142">
    <property type="entry name" value="eRF1_3"/>
</dbReference>
<dbReference type="OrthoDB" id="10249111at2759"/>
<organism evidence="4">
    <name type="scientific">Thelazia callipaeda</name>
    <name type="common">Oriental eyeworm</name>
    <name type="synonym">Parasitic nematode</name>
    <dbReference type="NCBI Taxonomy" id="103827"/>
    <lineage>
        <taxon>Eukaryota</taxon>
        <taxon>Metazoa</taxon>
        <taxon>Ecdysozoa</taxon>
        <taxon>Nematoda</taxon>
        <taxon>Chromadorea</taxon>
        <taxon>Rhabditida</taxon>
        <taxon>Spirurina</taxon>
        <taxon>Spiruromorpha</taxon>
        <taxon>Thelazioidea</taxon>
        <taxon>Thelaziidae</taxon>
        <taxon>Thelazia</taxon>
    </lineage>
</organism>
<dbReference type="GO" id="GO:0070966">
    <property type="term" value="P:nuclear-transcribed mRNA catabolic process, no-go decay"/>
    <property type="evidence" value="ECO:0007669"/>
    <property type="project" value="InterPro"/>
</dbReference>
<dbReference type="InterPro" id="IPR029064">
    <property type="entry name" value="Ribosomal_eL30-like_sf"/>
</dbReference>
<dbReference type="PANTHER" id="PTHR10853">
    <property type="entry name" value="PELOTA"/>
    <property type="match status" value="1"/>
</dbReference>
<dbReference type="GO" id="GO:0070481">
    <property type="term" value="P:nuclear-transcribed mRNA catabolic process, non-stop decay"/>
    <property type="evidence" value="ECO:0007669"/>
    <property type="project" value="InterPro"/>
</dbReference>
<evidence type="ECO:0000313" key="3">
    <source>
        <dbReference type="Proteomes" id="UP000276776"/>
    </source>
</evidence>
<dbReference type="GO" id="GO:0032790">
    <property type="term" value="P:ribosome disassembly"/>
    <property type="evidence" value="ECO:0007669"/>
    <property type="project" value="TreeGrafter"/>
</dbReference>
<dbReference type="SUPFAM" id="SSF53137">
    <property type="entry name" value="Translational machinery components"/>
    <property type="match status" value="1"/>
</dbReference>
<feature type="domain" description="eRF1" evidence="1">
    <location>
        <begin position="52"/>
        <end position="165"/>
    </location>
</feature>
<dbReference type="Gene3D" id="3.30.1330.30">
    <property type="match status" value="1"/>
</dbReference>
<dbReference type="WBParaSite" id="TCLT_0001078901-mRNA-1">
    <property type="protein sequence ID" value="TCLT_0001078901-mRNA-1"/>
    <property type="gene ID" value="TCLT_0001078901"/>
</dbReference>
<dbReference type="STRING" id="103827.A0A0N5DC70"/>
<dbReference type="GO" id="GO:0005737">
    <property type="term" value="C:cytoplasm"/>
    <property type="evidence" value="ECO:0007669"/>
    <property type="project" value="TreeGrafter"/>
</dbReference>
<dbReference type="InterPro" id="IPR004405">
    <property type="entry name" value="TF_pelota"/>
</dbReference>
<evidence type="ECO:0000313" key="2">
    <source>
        <dbReference type="EMBL" id="VDN08489.1"/>
    </source>
</evidence>
<dbReference type="GO" id="GO:0070651">
    <property type="term" value="P:nonfunctional rRNA decay"/>
    <property type="evidence" value="ECO:0007669"/>
    <property type="project" value="TreeGrafter"/>
</dbReference>
<dbReference type="Gene3D" id="3.30.420.60">
    <property type="entry name" value="eRF1 domain 2"/>
    <property type="match status" value="1"/>
</dbReference>
<dbReference type="GO" id="GO:0071025">
    <property type="term" value="P:RNA surveillance"/>
    <property type="evidence" value="ECO:0007669"/>
    <property type="project" value="InterPro"/>
</dbReference>
<name>A0A0N5DC70_THECL</name>